<dbReference type="Pfam" id="PF00593">
    <property type="entry name" value="TonB_dep_Rec_b-barrel"/>
    <property type="match status" value="1"/>
</dbReference>
<evidence type="ECO:0000256" key="3">
    <source>
        <dbReference type="ARBA" id="ARBA00022452"/>
    </source>
</evidence>
<dbReference type="GO" id="GO:0015344">
    <property type="term" value="F:siderophore uptake transmembrane transporter activity"/>
    <property type="evidence" value="ECO:0007669"/>
    <property type="project" value="TreeGrafter"/>
</dbReference>
<reference evidence="9" key="2">
    <citation type="submission" date="2020-09" db="EMBL/GenBank/DDBJ databases">
        <authorList>
            <person name="Sun Q."/>
            <person name="Sedlacek I."/>
        </authorList>
    </citation>
    <scope>NUCLEOTIDE SEQUENCE</scope>
    <source>
        <strain evidence="9">CCM 7086</strain>
    </source>
</reference>
<dbReference type="InterPro" id="IPR039426">
    <property type="entry name" value="TonB-dep_rcpt-like"/>
</dbReference>
<accession>A0A8J2UPW0</accession>
<dbReference type="Gene3D" id="2.40.170.20">
    <property type="entry name" value="TonB-dependent receptor, beta-barrel domain"/>
    <property type="match status" value="1"/>
</dbReference>
<dbReference type="Proteomes" id="UP000620266">
    <property type="component" value="Unassembled WGS sequence"/>
</dbReference>
<keyword evidence="6" id="KW-0472">Membrane</keyword>
<proteinExistence type="predicted"/>
<evidence type="ECO:0000256" key="2">
    <source>
        <dbReference type="ARBA" id="ARBA00022448"/>
    </source>
</evidence>
<keyword evidence="5" id="KW-0798">TonB box</keyword>
<dbReference type="InterPro" id="IPR000531">
    <property type="entry name" value="Beta-barrel_TonB"/>
</dbReference>
<dbReference type="GO" id="GO:0009279">
    <property type="term" value="C:cell outer membrane"/>
    <property type="evidence" value="ECO:0007669"/>
    <property type="project" value="UniProtKB-SubCell"/>
</dbReference>
<dbReference type="PANTHER" id="PTHR32552:SF74">
    <property type="entry name" value="HYDROXAMATE SIDEROPHORE RECEPTOR FHUE"/>
    <property type="match status" value="1"/>
</dbReference>
<evidence type="ECO:0000313" key="10">
    <source>
        <dbReference type="Proteomes" id="UP000620266"/>
    </source>
</evidence>
<dbReference type="InterPro" id="IPR036942">
    <property type="entry name" value="Beta-barrel_TonB_sf"/>
</dbReference>
<keyword evidence="3" id="KW-1134">Transmembrane beta strand</keyword>
<evidence type="ECO:0000259" key="8">
    <source>
        <dbReference type="Pfam" id="PF00593"/>
    </source>
</evidence>
<organism evidence="9 10">
    <name type="scientific">Oxalicibacterium flavum</name>
    <dbReference type="NCBI Taxonomy" id="179467"/>
    <lineage>
        <taxon>Bacteria</taxon>
        <taxon>Pseudomonadati</taxon>
        <taxon>Pseudomonadota</taxon>
        <taxon>Betaproteobacteria</taxon>
        <taxon>Burkholderiales</taxon>
        <taxon>Oxalobacteraceae</taxon>
        <taxon>Oxalicibacterium</taxon>
    </lineage>
</organism>
<dbReference type="PANTHER" id="PTHR32552">
    <property type="entry name" value="FERRICHROME IRON RECEPTOR-RELATED"/>
    <property type="match status" value="1"/>
</dbReference>
<dbReference type="SUPFAM" id="SSF56935">
    <property type="entry name" value="Porins"/>
    <property type="match status" value="1"/>
</dbReference>
<sequence>MAADKVVGQGADFSLNGELAPGWNAAAGYTYVGSEYASGVDKGARYMTYMPRHSVRLAANYRRPGSDWSVGGNLRFQSGITVPAPATVWNRGATQWWV</sequence>
<keyword evidence="10" id="KW-1185">Reference proteome</keyword>
<name>A0A8J2UPW0_9BURK</name>
<evidence type="ECO:0000256" key="7">
    <source>
        <dbReference type="ARBA" id="ARBA00023237"/>
    </source>
</evidence>
<reference evidence="9" key="1">
    <citation type="journal article" date="2014" name="Int. J. Syst. Evol. Microbiol.">
        <title>Complete genome sequence of Corynebacterium casei LMG S-19264T (=DSM 44701T), isolated from a smear-ripened cheese.</title>
        <authorList>
            <consortium name="US DOE Joint Genome Institute (JGI-PGF)"/>
            <person name="Walter F."/>
            <person name="Albersmeier A."/>
            <person name="Kalinowski J."/>
            <person name="Ruckert C."/>
        </authorList>
    </citation>
    <scope>NUCLEOTIDE SEQUENCE</scope>
    <source>
        <strain evidence="9">CCM 7086</strain>
    </source>
</reference>
<feature type="domain" description="TonB-dependent receptor-like beta-barrel" evidence="8">
    <location>
        <begin position="4"/>
        <end position="83"/>
    </location>
</feature>
<keyword evidence="4" id="KW-0812">Transmembrane</keyword>
<comment type="subcellular location">
    <subcellularLocation>
        <location evidence="1">Cell outer membrane</location>
        <topology evidence="1">Multi-pass membrane protein</topology>
    </subcellularLocation>
</comment>
<keyword evidence="2" id="KW-0813">Transport</keyword>
<gene>
    <name evidence="9" type="ORF">GCM10007205_22120</name>
</gene>
<comment type="caution">
    <text evidence="9">The sequence shown here is derived from an EMBL/GenBank/DDBJ whole genome shotgun (WGS) entry which is preliminary data.</text>
</comment>
<evidence type="ECO:0000256" key="1">
    <source>
        <dbReference type="ARBA" id="ARBA00004571"/>
    </source>
</evidence>
<evidence type="ECO:0000256" key="4">
    <source>
        <dbReference type="ARBA" id="ARBA00022692"/>
    </source>
</evidence>
<evidence type="ECO:0000256" key="5">
    <source>
        <dbReference type="ARBA" id="ARBA00023077"/>
    </source>
</evidence>
<keyword evidence="7" id="KW-0998">Cell outer membrane</keyword>
<evidence type="ECO:0000256" key="6">
    <source>
        <dbReference type="ARBA" id="ARBA00023136"/>
    </source>
</evidence>
<protein>
    <recommendedName>
        <fullName evidence="8">TonB-dependent receptor-like beta-barrel domain-containing protein</fullName>
    </recommendedName>
</protein>
<evidence type="ECO:0000313" key="9">
    <source>
        <dbReference type="EMBL" id="GGC12786.1"/>
    </source>
</evidence>
<dbReference type="EMBL" id="BMCG01000004">
    <property type="protein sequence ID" value="GGC12786.1"/>
    <property type="molecule type" value="Genomic_DNA"/>
</dbReference>
<dbReference type="AlphaFoldDB" id="A0A8J2UPW0"/>